<evidence type="ECO:0000313" key="2">
    <source>
        <dbReference type="Proteomes" id="UP001417504"/>
    </source>
</evidence>
<comment type="caution">
    <text evidence="1">The sequence shown here is derived from an EMBL/GenBank/DDBJ whole genome shotgun (WGS) entry which is preliminary data.</text>
</comment>
<sequence>MDHPHFRDLGDHSQVSGAHLEARVGSYRDKYRVIGVRLSAGSTTTRGKETLMQTTCDLVTDGGKGKNQVDCKKIE</sequence>
<name>A0AAP0JBN8_9MAGN</name>
<dbReference type="Proteomes" id="UP001417504">
    <property type="component" value="Unassembled WGS sequence"/>
</dbReference>
<dbReference type="AlphaFoldDB" id="A0AAP0JBN8"/>
<proteinExistence type="predicted"/>
<dbReference type="EMBL" id="JBBNAE010000004">
    <property type="protein sequence ID" value="KAK9131099.1"/>
    <property type="molecule type" value="Genomic_DNA"/>
</dbReference>
<protein>
    <submittedName>
        <fullName evidence="1">Uncharacterized protein</fullName>
    </submittedName>
</protein>
<gene>
    <name evidence="1" type="ORF">Sjap_011586</name>
</gene>
<accession>A0AAP0JBN8</accession>
<organism evidence="1 2">
    <name type="scientific">Stephania japonica</name>
    <dbReference type="NCBI Taxonomy" id="461633"/>
    <lineage>
        <taxon>Eukaryota</taxon>
        <taxon>Viridiplantae</taxon>
        <taxon>Streptophyta</taxon>
        <taxon>Embryophyta</taxon>
        <taxon>Tracheophyta</taxon>
        <taxon>Spermatophyta</taxon>
        <taxon>Magnoliopsida</taxon>
        <taxon>Ranunculales</taxon>
        <taxon>Menispermaceae</taxon>
        <taxon>Menispermoideae</taxon>
        <taxon>Cissampelideae</taxon>
        <taxon>Stephania</taxon>
    </lineage>
</organism>
<reference evidence="1 2" key="1">
    <citation type="submission" date="2024-01" db="EMBL/GenBank/DDBJ databases">
        <title>Genome assemblies of Stephania.</title>
        <authorList>
            <person name="Yang L."/>
        </authorList>
    </citation>
    <scope>NUCLEOTIDE SEQUENCE [LARGE SCALE GENOMIC DNA]</scope>
    <source>
        <strain evidence="1">QJT</strain>
        <tissue evidence="1">Leaf</tissue>
    </source>
</reference>
<keyword evidence="2" id="KW-1185">Reference proteome</keyword>
<evidence type="ECO:0000313" key="1">
    <source>
        <dbReference type="EMBL" id="KAK9131099.1"/>
    </source>
</evidence>